<keyword evidence="3" id="KW-1185">Reference proteome</keyword>
<dbReference type="EMBL" id="ML977583">
    <property type="protein sequence ID" value="KAF2001304.1"/>
    <property type="molecule type" value="Genomic_DNA"/>
</dbReference>
<dbReference type="InterPro" id="IPR001245">
    <property type="entry name" value="Ser-Thr/Tyr_kinase_cat_dom"/>
</dbReference>
<dbReference type="GO" id="GO:0005524">
    <property type="term" value="F:ATP binding"/>
    <property type="evidence" value="ECO:0007669"/>
    <property type="project" value="InterPro"/>
</dbReference>
<dbReference type="OrthoDB" id="1668230at2759"/>
<dbReference type="InterPro" id="IPR011009">
    <property type="entry name" value="Kinase-like_dom_sf"/>
</dbReference>
<organism evidence="2 3">
    <name type="scientific">Amniculicola lignicola CBS 123094</name>
    <dbReference type="NCBI Taxonomy" id="1392246"/>
    <lineage>
        <taxon>Eukaryota</taxon>
        <taxon>Fungi</taxon>
        <taxon>Dikarya</taxon>
        <taxon>Ascomycota</taxon>
        <taxon>Pezizomycotina</taxon>
        <taxon>Dothideomycetes</taxon>
        <taxon>Pleosporomycetidae</taxon>
        <taxon>Pleosporales</taxon>
        <taxon>Amniculicolaceae</taxon>
        <taxon>Amniculicola</taxon>
    </lineage>
</organism>
<feature type="domain" description="Protein kinase" evidence="1">
    <location>
        <begin position="1"/>
        <end position="172"/>
    </location>
</feature>
<accession>A0A6A5WK37</accession>
<evidence type="ECO:0000313" key="3">
    <source>
        <dbReference type="Proteomes" id="UP000799779"/>
    </source>
</evidence>
<dbReference type="Pfam" id="PF07714">
    <property type="entry name" value="PK_Tyr_Ser-Thr"/>
    <property type="match status" value="1"/>
</dbReference>
<evidence type="ECO:0000313" key="2">
    <source>
        <dbReference type="EMBL" id="KAF2001304.1"/>
    </source>
</evidence>
<feature type="non-terminal residue" evidence="2">
    <location>
        <position position="172"/>
    </location>
</feature>
<dbReference type="Proteomes" id="UP000799779">
    <property type="component" value="Unassembled WGS sequence"/>
</dbReference>
<dbReference type="SUPFAM" id="SSF56112">
    <property type="entry name" value="Protein kinase-like (PK-like)"/>
    <property type="match status" value="1"/>
</dbReference>
<proteinExistence type="predicted"/>
<protein>
    <recommendedName>
        <fullName evidence="1">Protein kinase domain-containing protein</fullName>
    </recommendedName>
</protein>
<sequence>MVVLERLQYPLRKRLWDLRSAKELPPLKDVMQALQHAYSHNVFQVDIGLYNMLLNQDEDVKLSDFAGLLIDGSTLLVVPSLHLEHLNITQPSIQSEIFALGSSLYEIEITHQPYFDKTDNEIEELFAAGLFPDIRPLLLGEVISKCWTVKYEDVGEALKDIRCLEELSRGKH</sequence>
<dbReference type="GO" id="GO:0004672">
    <property type="term" value="F:protein kinase activity"/>
    <property type="evidence" value="ECO:0007669"/>
    <property type="project" value="InterPro"/>
</dbReference>
<dbReference type="PROSITE" id="PS50011">
    <property type="entry name" value="PROTEIN_KINASE_DOM"/>
    <property type="match status" value="1"/>
</dbReference>
<dbReference type="AlphaFoldDB" id="A0A6A5WK37"/>
<name>A0A6A5WK37_9PLEO</name>
<gene>
    <name evidence="2" type="ORF">P154DRAFT_596351</name>
</gene>
<dbReference type="InterPro" id="IPR000719">
    <property type="entry name" value="Prot_kinase_dom"/>
</dbReference>
<dbReference type="Gene3D" id="1.10.510.10">
    <property type="entry name" value="Transferase(Phosphotransferase) domain 1"/>
    <property type="match status" value="1"/>
</dbReference>
<reference evidence="2" key="1">
    <citation type="journal article" date="2020" name="Stud. Mycol.">
        <title>101 Dothideomycetes genomes: a test case for predicting lifestyles and emergence of pathogens.</title>
        <authorList>
            <person name="Haridas S."/>
            <person name="Albert R."/>
            <person name="Binder M."/>
            <person name="Bloem J."/>
            <person name="Labutti K."/>
            <person name="Salamov A."/>
            <person name="Andreopoulos B."/>
            <person name="Baker S."/>
            <person name="Barry K."/>
            <person name="Bills G."/>
            <person name="Bluhm B."/>
            <person name="Cannon C."/>
            <person name="Castanera R."/>
            <person name="Culley D."/>
            <person name="Daum C."/>
            <person name="Ezra D."/>
            <person name="Gonzalez J."/>
            <person name="Henrissat B."/>
            <person name="Kuo A."/>
            <person name="Liang C."/>
            <person name="Lipzen A."/>
            <person name="Lutzoni F."/>
            <person name="Magnuson J."/>
            <person name="Mondo S."/>
            <person name="Nolan M."/>
            <person name="Ohm R."/>
            <person name="Pangilinan J."/>
            <person name="Park H.-J."/>
            <person name="Ramirez L."/>
            <person name="Alfaro M."/>
            <person name="Sun H."/>
            <person name="Tritt A."/>
            <person name="Yoshinaga Y."/>
            <person name="Zwiers L.-H."/>
            <person name="Turgeon B."/>
            <person name="Goodwin S."/>
            <person name="Spatafora J."/>
            <person name="Crous P."/>
            <person name="Grigoriev I."/>
        </authorList>
    </citation>
    <scope>NUCLEOTIDE SEQUENCE</scope>
    <source>
        <strain evidence="2">CBS 123094</strain>
    </source>
</reference>
<evidence type="ECO:0000259" key="1">
    <source>
        <dbReference type="PROSITE" id="PS50011"/>
    </source>
</evidence>